<evidence type="ECO:0000259" key="1">
    <source>
        <dbReference type="PROSITE" id="PS50995"/>
    </source>
</evidence>
<dbReference type="AlphaFoldDB" id="A0AB72V7Z5"/>
<feature type="domain" description="HTH marR-type" evidence="1">
    <location>
        <begin position="39"/>
        <end position="175"/>
    </location>
</feature>
<dbReference type="PANTHER" id="PTHR33164">
    <property type="entry name" value="TRANSCRIPTIONAL REGULATOR, MARR FAMILY"/>
    <property type="match status" value="1"/>
</dbReference>
<evidence type="ECO:0000313" key="2">
    <source>
        <dbReference type="EMBL" id="BAF53335.1"/>
    </source>
</evidence>
<dbReference type="PANTHER" id="PTHR33164:SF43">
    <property type="entry name" value="HTH-TYPE TRANSCRIPTIONAL REPRESSOR YETL"/>
    <property type="match status" value="1"/>
</dbReference>
<protein>
    <recommendedName>
        <fullName evidence="1">HTH marR-type domain-containing protein</fullName>
    </recommendedName>
</protein>
<dbReference type="SMART" id="SM00347">
    <property type="entry name" value="HTH_MARR"/>
    <property type="match status" value="1"/>
</dbReference>
<dbReference type="InterPro" id="IPR036388">
    <property type="entry name" value="WH-like_DNA-bd_sf"/>
</dbReference>
<dbReference type="InterPro" id="IPR000835">
    <property type="entry name" value="HTH_MarR-typ"/>
</dbReference>
<dbReference type="GO" id="GO:0006950">
    <property type="term" value="P:response to stress"/>
    <property type="evidence" value="ECO:0007669"/>
    <property type="project" value="TreeGrafter"/>
</dbReference>
<proteinExistence type="predicted"/>
<dbReference type="PRINTS" id="PR00598">
    <property type="entry name" value="HTHMARR"/>
</dbReference>
<dbReference type="PROSITE" id="PS50995">
    <property type="entry name" value="HTH_MARR_2"/>
    <property type="match status" value="1"/>
</dbReference>
<dbReference type="InterPro" id="IPR039422">
    <property type="entry name" value="MarR/SlyA-like"/>
</dbReference>
<dbReference type="Proteomes" id="UP000006698">
    <property type="component" value="Chromosome"/>
</dbReference>
<dbReference type="KEGG" id="cgt:cgR_0371"/>
<accession>A0AB72V7Z5</accession>
<dbReference type="Pfam" id="PF12802">
    <property type="entry name" value="MarR_2"/>
    <property type="match status" value="1"/>
</dbReference>
<dbReference type="SUPFAM" id="SSF46785">
    <property type="entry name" value="Winged helix' DNA-binding domain"/>
    <property type="match status" value="1"/>
</dbReference>
<name>A0AB72V7Z5_CORGB</name>
<dbReference type="GO" id="GO:0003700">
    <property type="term" value="F:DNA-binding transcription factor activity"/>
    <property type="evidence" value="ECO:0007669"/>
    <property type="project" value="InterPro"/>
</dbReference>
<reference evidence="2" key="1">
    <citation type="journal article" date="2007" name="Microbiology">
        <title>Comparative analysis of the Corynebacterium glutamicum group and complete genome sequence of strain R.</title>
        <authorList>
            <person name="Yukawa H."/>
            <person name="Omumasaba C.A."/>
            <person name="Nonaka H."/>
            <person name="Kos P."/>
            <person name="Okai N."/>
            <person name="Suzuki N."/>
            <person name="Suda M."/>
            <person name="Tsuge Y."/>
            <person name="Watanabe J."/>
            <person name="Ikeda Y."/>
            <person name="Vertes A.A."/>
            <person name="Inui M."/>
        </authorList>
    </citation>
    <scope>NUCLEOTIDE SEQUENCE</scope>
    <source>
        <strain evidence="2">R</strain>
    </source>
</reference>
<sequence>MHVQMIEDRNYFSASSHGATMTTSNPTAEIIGGPERFLEAELSQQIQFLTARARAKGSAKGNEALVDLGLKVRQYSTLSLAASGLKPTQRELGAFLDLDPSQIVALVDFLEKRGLVVREVDPRDRRSKIIVATEEGLAVHDEATKRLLIAEGESLKNLTSDEQEQLRELLLKIAF</sequence>
<dbReference type="Gene3D" id="1.10.10.10">
    <property type="entry name" value="Winged helix-like DNA-binding domain superfamily/Winged helix DNA-binding domain"/>
    <property type="match status" value="1"/>
</dbReference>
<gene>
    <name evidence="2" type="ordered locus">cgR_0371</name>
</gene>
<dbReference type="InterPro" id="IPR036390">
    <property type="entry name" value="WH_DNA-bd_sf"/>
</dbReference>
<dbReference type="EMBL" id="AP009044">
    <property type="protein sequence ID" value="BAF53335.1"/>
    <property type="molecule type" value="Genomic_DNA"/>
</dbReference>
<organism evidence="2">
    <name type="scientific">Corynebacterium glutamicum (strain R)</name>
    <dbReference type="NCBI Taxonomy" id="340322"/>
    <lineage>
        <taxon>Bacteria</taxon>
        <taxon>Bacillati</taxon>
        <taxon>Actinomycetota</taxon>
        <taxon>Actinomycetes</taxon>
        <taxon>Mycobacteriales</taxon>
        <taxon>Corynebacteriaceae</taxon>
        <taxon>Corynebacterium</taxon>
    </lineage>
</organism>